<dbReference type="PROSITE" id="PS51257">
    <property type="entry name" value="PROKAR_LIPOPROTEIN"/>
    <property type="match status" value="1"/>
</dbReference>
<accession>A0A7R7ENL9</accession>
<dbReference type="AlphaFoldDB" id="A0A7R7ENL9"/>
<sequence>MKKEYKYLMLIIMTILFILVIGACQSVSKSSASIDRMNLIDDTINDKEANSKEVLSTKVMQIVKKPIRVGKEYFAVPEQYLDKLQSYISNNSTKLSMKDYRKFLEYFKDGTVFLQNRKSNRIEKLSREDQTVLYFIVKSGLESIHLNLTYDPVSGGIMVKDNAGDTIYNTYSIKDDLNLDYGFMLKVVMGIVAGYLFYFIRIQRRKVVLDTNTSVYE</sequence>
<evidence type="ECO:0000313" key="3">
    <source>
        <dbReference type="Proteomes" id="UP000595897"/>
    </source>
</evidence>
<organism evidence="2 3">
    <name type="scientific">Anaeromicropila herbilytica</name>
    <dbReference type="NCBI Taxonomy" id="2785025"/>
    <lineage>
        <taxon>Bacteria</taxon>
        <taxon>Bacillati</taxon>
        <taxon>Bacillota</taxon>
        <taxon>Clostridia</taxon>
        <taxon>Lachnospirales</taxon>
        <taxon>Lachnospiraceae</taxon>
        <taxon>Anaeromicropila</taxon>
    </lineage>
</organism>
<keyword evidence="3" id="KW-1185">Reference proteome</keyword>
<dbReference type="RefSeq" id="WP_271713316.1">
    <property type="nucleotide sequence ID" value="NZ_AP024169.1"/>
</dbReference>
<feature type="transmembrane region" description="Helical" evidence="1">
    <location>
        <begin position="181"/>
        <end position="200"/>
    </location>
</feature>
<reference evidence="2 3" key="1">
    <citation type="submission" date="2020-11" db="EMBL/GenBank/DDBJ databases">
        <title>Draft genome sequencing of a Lachnospiraceae strain isolated from anoxic soil subjected to BSD treatment.</title>
        <authorList>
            <person name="Uek A."/>
            <person name="Tonouchi A."/>
        </authorList>
    </citation>
    <scope>NUCLEOTIDE SEQUENCE [LARGE SCALE GENOMIC DNA]</scope>
    <source>
        <strain evidence="2 3">TB5</strain>
    </source>
</reference>
<keyword evidence="1" id="KW-1133">Transmembrane helix</keyword>
<protein>
    <submittedName>
        <fullName evidence="2">Uncharacterized protein</fullName>
    </submittedName>
</protein>
<dbReference type="KEGG" id="ahb:bsdtb5_35550"/>
<proteinExistence type="predicted"/>
<name>A0A7R7ENL9_9FIRM</name>
<keyword evidence="1" id="KW-0812">Transmembrane</keyword>
<keyword evidence="1" id="KW-0472">Membrane</keyword>
<dbReference type="EMBL" id="AP024169">
    <property type="protein sequence ID" value="BCN32260.1"/>
    <property type="molecule type" value="Genomic_DNA"/>
</dbReference>
<dbReference type="Proteomes" id="UP000595897">
    <property type="component" value="Chromosome"/>
</dbReference>
<evidence type="ECO:0000256" key="1">
    <source>
        <dbReference type="SAM" id="Phobius"/>
    </source>
</evidence>
<evidence type="ECO:0000313" key="2">
    <source>
        <dbReference type="EMBL" id="BCN32260.1"/>
    </source>
</evidence>
<gene>
    <name evidence="2" type="ORF">bsdtb5_35550</name>
</gene>